<dbReference type="EMBL" id="AVOT02013831">
    <property type="protein sequence ID" value="MBW0496786.1"/>
    <property type="molecule type" value="Genomic_DNA"/>
</dbReference>
<keyword evidence="3" id="KW-1185">Reference proteome</keyword>
<feature type="coiled-coil region" evidence="1">
    <location>
        <begin position="122"/>
        <end position="149"/>
    </location>
</feature>
<name>A0A9Q3D4J2_9BASI</name>
<proteinExistence type="predicted"/>
<protein>
    <submittedName>
        <fullName evidence="2">Uncharacterized protein</fullName>
    </submittedName>
</protein>
<organism evidence="2 3">
    <name type="scientific">Austropuccinia psidii MF-1</name>
    <dbReference type="NCBI Taxonomy" id="1389203"/>
    <lineage>
        <taxon>Eukaryota</taxon>
        <taxon>Fungi</taxon>
        <taxon>Dikarya</taxon>
        <taxon>Basidiomycota</taxon>
        <taxon>Pucciniomycotina</taxon>
        <taxon>Pucciniomycetes</taxon>
        <taxon>Pucciniales</taxon>
        <taxon>Sphaerophragmiaceae</taxon>
        <taxon>Austropuccinia</taxon>
    </lineage>
</organism>
<evidence type="ECO:0000313" key="2">
    <source>
        <dbReference type="EMBL" id="MBW0496786.1"/>
    </source>
</evidence>
<dbReference type="Proteomes" id="UP000765509">
    <property type="component" value="Unassembled WGS sequence"/>
</dbReference>
<sequence>MFPVHLRNQPEDREEIFRTEDKGLKTIVDGKALRERISRLTFTFQFRKNLKPEVWKDMDQFLKLHQLLKYSFQRSMNERFNLASHWAEHGAAFQKICIEEIPFKDIMVITKGCNPNTKLKLLDERESRIRENQATIQAIEDELNHMEKTLITLGS</sequence>
<evidence type="ECO:0000256" key="1">
    <source>
        <dbReference type="SAM" id="Coils"/>
    </source>
</evidence>
<keyword evidence="1" id="KW-0175">Coiled coil</keyword>
<comment type="caution">
    <text evidence="2">The sequence shown here is derived from an EMBL/GenBank/DDBJ whole genome shotgun (WGS) entry which is preliminary data.</text>
</comment>
<gene>
    <name evidence="2" type="ORF">O181_036501</name>
</gene>
<dbReference type="AlphaFoldDB" id="A0A9Q3D4J2"/>
<reference evidence="2" key="1">
    <citation type="submission" date="2021-03" db="EMBL/GenBank/DDBJ databases">
        <title>Draft genome sequence of rust myrtle Austropuccinia psidii MF-1, a brazilian biotype.</title>
        <authorList>
            <person name="Quecine M.C."/>
            <person name="Pachon D.M.R."/>
            <person name="Bonatelli M.L."/>
            <person name="Correr F.H."/>
            <person name="Franceschini L.M."/>
            <person name="Leite T.F."/>
            <person name="Margarido G.R.A."/>
            <person name="Almeida C.A."/>
            <person name="Ferrarezi J.A."/>
            <person name="Labate C.A."/>
        </authorList>
    </citation>
    <scope>NUCLEOTIDE SEQUENCE</scope>
    <source>
        <strain evidence="2">MF-1</strain>
    </source>
</reference>
<evidence type="ECO:0000313" key="3">
    <source>
        <dbReference type="Proteomes" id="UP000765509"/>
    </source>
</evidence>
<accession>A0A9Q3D4J2</accession>